<organism evidence="3">
    <name type="scientific">bioreactor metagenome</name>
    <dbReference type="NCBI Taxonomy" id="1076179"/>
    <lineage>
        <taxon>unclassified sequences</taxon>
        <taxon>metagenomes</taxon>
        <taxon>ecological metagenomes</taxon>
    </lineage>
</organism>
<dbReference type="EMBL" id="VSSQ01065263">
    <property type="protein sequence ID" value="MPN18012.1"/>
    <property type="molecule type" value="Genomic_DNA"/>
</dbReference>
<evidence type="ECO:0000256" key="1">
    <source>
        <dbReference type="SAM" id="Coils"/>
    </source>
</evidence>
<dbReference type="GO" id="GO:0043039">
    <property type="term" value="P:tRNA aminoacylation"/>
    <property type="evidence" value="ECO:0007669"/>
    <property type="project" value="InterPro"/>
</dbReference>
<gene>
    <name evidence="3" type="ORF">SDC9_165370</name>
</gene>
<dbReference type="Gene3D" id="3.30.980.10">
    <property type="entry name" value="Threonyl-trna Synthetase, Chain A, domain 2"/>
    <property type="match status" value="1"/>
</dbReference>
<reference evidence="3" key="1">
    <citation type="submission" date="2019-08" db="EMBL/GenBank/DDBJ databases">
        <authorList>
            <person name="Kucharzyk K."/>
            <person name="Murdoch R.W."/>
            <person name="Higgins S."/>
            <person name="Loffler F."/>
        </authorList>
    </citation>
    <scope>NUCLEOTIDE SEQUENCE</scope>
</reference>
<evidence type="ECO:0000259" key="2">
    <source>
        <dbReference type="SMART" id="SM00863"/>
    </source>
</evidence>
<proteinExistence type="predicted"/>
<accession>A0A645FWE7</accession>
<sequence length="211" mass="24326">MEIQGIDRIACCGTHVRSTGQIGLIKIVKIENYKGMTRIYFKCGQKAFEDYKQKHKIVATLNRNYSSTDRGILDKVTNESLQVKVLSKQVKELKEKLMEFRAQDIVKEVNNLTLFKAFNEETFEEIQIINRFIMAKSHSINILVSEKDKKVILSHDGTFDLNCGKVFKENIRNFQGRGGGGDKHCQGGFLKEEDLNKFSEFLSYKINKYIK</sequence>
<dbReference type="Gene3D" id="3.10.310.40">
    <property type="match status" value="1"/>
</dbReference>
<dbReference type="SMART" id="SM00863">
    <property type="entry name" value="tRNA_SAD"/>
    <property type="match status" value="1"/>
</dbReference>
<name>A0A645FWE7_9ZZZZ</name>
<feature type="coiled-coil region" evidence="1">
    <location>
        <begin position="76"/>
        <end position="103"/>
    </location>
</feature>
<dbReference type="GO" id="GO:0004812">
    <property type="term" value="F:aminoacyl-tRNA ligase activity"/>
    <property type="evidence" value="ECO:0007669"/>
    <property type="project" value="InterPro"/>
</dbReference>
<dbReference type="InterPro" id="IPR018163">
    <property type="entry name" value="Thr/Ala-tRNA-synth_IIc_edit"/>
</dbReference>
<dbReference type="GO" id="GO:0005524">
    <property type="term" value="F:ATP binding"/>
    <property type="evidence" value="ECO:0007669"/>
    <property type="project" value="InterPro"/>
</dbReference>
<protein>
    <recommendedName>
        <fullName evidence="2">Threonyl/alanyl tRNA synthetase SAD domain-containing protein</fullName>
    </recommendedName>
</protein>
<comment type="caution">
    <text evidence="3">The sequence shown here is derived from an EMBL/GenBank/DDBJ whole genome shotgun (WGS) entry which is preliminary data.</text>
</comment>
<evidence type="ECO:0000313" key="3">
    <source>
        <dbReference type="EMBL" id="MPN18012.1"/>
    </source>
</evidence>
<dbReference type="SUPFAM" id="SSF55186">
    <property type="entry name" value="ThrRS/AlaRS common domain"/>
    <property type="match status" value="1"/>
</dbReference>
<keyword evidence="1" id="KW-0175">Coiled coil</keyword>
<dbReference type="InterPro" id="IPR012947">
    <property type="entry name" value="tRNA_SAD"/>
</dbReference>
<dbReference type="Pfam" id="PF07973">
    <property type="entry name" value="tRNA_SAD"/>
    <property type="match status" value="1"/>
</dbReference>
<feature type="domain" description="Threonyl/alanyl tRNA synthetase SAD" evidence="2">
    <location>
        <begin position="2"/>
        <end position="40"/>
    </location>
</feature>
<dbReference type="AlphaFoldDB" id="A0A645FWE7"/>